<reference evidence="1" key="1">
    <citation type="submission" date="2016-06" db="EMBL/GenBank/DDBJ databases">
        <authorList>
            <person name="Cuomo C."/>
            <person name="Litvintseva A."/>
            <person name="Heitman J."/>
            <person name="Chen Y."/>
            <person name="Sun S."/>
            <person name="Springer D."/>
            <person name="Dromer F."/>
            <person name="Young S."/>
            <person name="Zeng Q."/>
            <person name="Chapman S."/>
            <person name="Gujja S."/>
            <person name="Saif S."/>
            <person name="Birren B."/>
        </authorList>
    </citation>
    <scope>NUCLEOTIDE SEQUENCE</scope>
    <source>
        <strain evidence="1">CBS 7841</strain>
    </source>
</reference>
<organism evidence="1 2">
    <name type="scientific">Cryptococcus depauperatus CBS 7841</name>
    <dbReference type="NCBI Taxonomy" id="1295531"/>
    <lineage>
        <taxon>Eukaryota</taxon>
        <taxon>Fungi</taxon>
        <taxon>Dikarya</taxon>
        <taxon>Basidiomycota</taxon>
        <taxon>Agaricomycotina</taxon>
        <taxon>Tremellomycetes</taxon>
        <taxon>Tremellales</taxon>
        <taxon>Cryptococcaceae</taxon>
        <taxon>Cryptococcus</taxon>
    </lineage>
</organism>
<dbReference type="KEGG" id="cdep:91085270"/>
<dbReference type="GeneID" id="91085270"/>
<reference evidence="1" key="2">
    <citation type="journal article" date="2022" name="Elife">
        <title>Obligate sexual reproduction of a homothallic fungus closely related to the Cryptococcus pathogenic species complex.</title>
        <authorList>
            <person name="Passer A.R."/>
            <person name="Clancey S.A."/>
            <person name="Shea T."/>
            <person name="David-Palma M."/>
            <person name="Averette A.F."/>
            <person name="Boekhout T."/>
            <person name="Porcel B.M."/>
            <person name="Nowrousian M."/>
            <person name="Cuomo C.A."/>
            <person name="Sun S."/>
            <person name="Heitman J."/>
            <person name="Coelho M.A."/>
        </authorList>
    </citation>
    <scope>NUCLEOTIDE SEQUENCE</scope>
    <source>
        <strain evidence="1">CBS 7841</strain>
    </source>
</reference>
<keyword evidence="2" id="KW-1185">Reference proteome</keyword>
<protein>
    <submittedName>
        <fullName evidence="1">Uncharacterized protein</fullName>
    </submittedName>
</protein>
<evidence type="ECO:0000313" key="1">
    <source>
        <dbReference type="EMBL" id="WVN85903.1"/>
    </source>
</evidence>
<dbReference type="EMBL" id="CP143784">
    <property type="protein sequence ID" value="WVN85903.1"/>
    <property type="molecule type" value="Genomic_DNA"/>
</dbReference>
<name>A0AAJ8LZ21_9TREE</name>
<proteinExistence type="predicted"/>
<dbReference type="RefSeq" id="XP_066066603.1">
    <property type="nucleotide sequence ID" value="XM_066210506.1"/>
</dbReference>
<dbReference type="Proteomes" id="UP000094043">
    <property type="component" value="Chromosome 1"/>
</dbReference>
<evidence type="ECO:0000313" key="2">
    <source>
        <dbReference type="Proteomes" id="UP000094043"/>
    </source>
</evidence>
<accession>A0AAJ8LZ21</accession>
<reference evidence="1" key="3">
    <citation type="submission" date="2024-01" db="EMBL/GenBank/DDBJ databases">
        <authorList>
            <person name="Coelho M.A."/>
            <person name="David-Palma M."/>
            <person name="Shea T."/>
            <person name="Sun S."/>
            <person name="Cuomo C.A."/>
            <person name="Heitman J."/>
        </authorList>
    </citation>
    <scope>NUCLEOTIDE SEQUENCE</scope>
    <source>
        <strain evidence="1">CBS 7841</strain>
    </source>
</reference>
<gene>
    <name evidence="1" type="ORF">L203_101056</name>
</gene>
<dbReference type="AlphaFoldDB" id="A0AAJ8LZ21"/>
<sequence length="81" mass="8786">MQKRPFEIATVIAVERVGLKGLECIYKAAGAEQYTPVCQPLASFAMVRLPSQTRSKRSSVTLRASNSLVLDVSTATGLLFL</sequence>